<dbReference type="InterPro" id="IPR006104">
    <property type="entry name" value="Glyco_hydro_2_N"/>
</dbReference>
<evidence type="ECO:0000313" key="9">
    <source>
        <dbReference type="Proteomes" id="UP000266118"/>
    </source>
</evidence>
<dbReference type="PANTHER" id="PTHR42732">
    <property type="entry name" value="BETA-GALACTOSIDASE"/>
    <property type="match status" value="1"/>
</dbReference>
<dbReference type="InterPro" id="IPR036156">
    <property type="entry name" value="Beta-gal/glucu_dom_sf"/>
</dbReference>
<evidence type="ECO:0000256" key="2">
    <source>
        <dbReference type="ARBA" id="ARBA00022801"/>
    </source>
</evidence>
<feature type="domain" description="Glycosyl hydrolases family 2 sugar binding" evidence="7">
    <location>
        <begin position="95"/>
        <end position="200"/>
    </location>
</feature>
<reference evidence="8 9" key="1">
    <citation type="submission" date="2018-09" db="EMBL/GenBank/DDBJ databases">
        <title>Arachidicoccus sp. nov., a bacterium isolated from soil.</title>
        <authorList>
            <person name="Weon H.-Y."/>
            <person name="Kwon S.-W."/>
            <person name="Lee S.A."/>
        </authorList>
    </citation>
    <scope>NUCLEOTIDE SEQUENCE [LARGE SCALE GENOMIC DNA]</scope>
    <source>
        <strain evidence="8 9">KIS59-12</strain>
    </source>
</reference>
<dbReference type="InterPro" id="IPR051913">
    <property type="entry name" value="GH2_Domain-Containing"/>
</dbReference>
<keyword evidence="9" id="KW-1185">Reference proteome</keyword>
<dbReference type="KEGG" id="ark:D6B99_07800"/>
<accession>A0A386HP18</accession>
<evidence type="ECO:0000259" key="5">
    <source>
        <dbReference type="Pfam" id="PF00703"/>
    </source>
</evidence>
<dbReference type="Gene3D" id="2.60.40.10">
    <property type="entry name" value="Immunoglobulins"/>
    <property type="match status" value="2"/>
</dbReference>
<dbReference type="Pfam" id="PF02836">
    <property type="entry name" value="Glyco_hydro_2_C"/>
    <property type="match status" value="1"/>
</dbReference>
<dbReference type="InterPro" id="IPR008979">
    <property type="entry name" value="Galactose-bd-like_sf"/>
</dbReference>
<dbReference type="Gene3D" id="3.20.20.80">
    <property type="entry name" value="Glycosidases"/>
    <property type="match status" value="1"/>
</dbReference>
<proteinExistence type="inferred from homology"/>
<dbReference type="SUPFAM" id="SSF49785">
    <property type="entry name" value="Galactose-binding domain-like"/>
    <property type="match status" value="1"/>
</dbReference>
<dbReference type="InterPro" id="IPR013783">
    <property type="entry name" value="Ig-like_fold"/>
</dbReference>
<dbReference type="Pfam" id="PF00703">
    <property type="entry name" value="Glyco_hydro_2"/>
    <property type="match status" value="1"/>
</dbReference>
<evidence type="ECO:0000256" key="4">
    <source>
        <dbReference type="SAM" id="SignalP"/>
    </source>
</evidence>
<dbReference type="AlphaFoldDB" id="A0A386HP18"/>
<keyword evidence="2 8" id="KW-0378">Hydrolase</keyword>
<dbReference type="SUPFAM" id="SSF51445">
    <property type="entry name" value="(Trans)glycosidases"/>
    <property type="match status" value="1"/>
</dbReference>
<evidence type="ECO:0000256" key="1">
    <source>
        <dbReference type="ARBA" id="ARBA00007401"/>
    </source>
</evidence>
<dbReference type="InterPro" id="IPR017853">
    <property type="entry name" value="GH"/>
</dbReference>
<dbReference type="Proteomes" id="UP000266118">
    <property type="component" value="Chromosome"/>
</dbReference>
<dbReference type="RefSeq" id="WP_119986717.1">
    <property type="nucleotide sequence ID" value="NZ_CP032489.1"/>
</dbReference>
<dbReference type="PANTHER" id="PTHR42732:SF1">
    <property type="entry name" value="BETA-MANNOSIDASE"/>
    <property type="match status" value="1"/>
</dbReference>
<keyword evidence="3" id="KW-0326">Glycosidase</keyword>
<dbReference type="InterPro" id="IPR006103">
    <property type="entry name" value="Glyco_hydro_2_cat"/>
</dbReference>
<feature type="domain" description="Glycoside hydrolase family 2 immunoglobulin-like beta-sandwich" evidence="5">
    <location>
        <begin position="223"/>
        <end position="327"/>
    </location>
</feature>
<feature type="signal peptide" evidence="4">
    <location>
        <begin position="1"/>
        <end position="21"/>
    </location>
</feature>
<dbReference type="Gene3D" id="2.60.120.260">
    <property type="entry name" value="Galactose-binding domain-like"/>
    <property type="match status" value="1"/>
</dbReference>
<name>A0A386HP18_9BACT</name>
<dbReference type="OrthoDB" id="9801077at2"/>
<evidence type="ECO:0000259" key="6">
    <source>
        <dbReference type="Pfam" id="PF02836"/>
    </source>
</evidence>
<sequence length="888" mass="100714">MKNLRLLLLLLFISGFTFLLAQNPFHAPGPIFSTDGFFKLPDNNSRMIFSFNNGWLYHKGNMENAQLTNFVDSNWQQVQLPHGVDILPEEASGGVNYQGVVWYRKHFTIPQEIISKKLSLTFEAIMGKCSIYINGNLVATHKGGYLPIVIDLTKVNIHLQRSNVIAVMADNSDDPSYPPGKPQYALDFCYFGGIYRNTWLEATNPVHITNANILKDTPGNGVFVSFDHVSKETANVKVAVNTMNETHRTQKVWMSVQLKDKEGNVVAEGERKLNLKGNSNATDSLNFLIKNPLLWHPDHPYLYDLYTTILDNNKKIVDGYYQRIGIKSVVLKGKDGMYLNGAPFNDKLMGANHHQDYAYIGNAVPDNLAWNDAKKLRDAGIRILRLSHYPQSNAFMDACDELGIFTILPTPGWQFWNKNPSFAELMYSDIRQMVRQNRNHACIFGWEPIPNETRYPADFARNAYNIVHQEDPNKNCIAACDYGSANWQMFDLIYAHPFSDVAKYTDKCLFTREWGDDVDNWSAHNSPSRVSLAWGEVPQLVQAQHYADPTYTYDCWERFYESPKQMLGGCLWHSFDTQRGYHPDPFYGGIVDMFRQPKYAYELFKSQQSPNSPYIQKEEPSRYNLFIANIMSPFSPADVTVYTNCDSVKLIAYGKDSMTEAPNKSLMMPHPPLLFKNVFHFMNIKDLIIKDKNTNPDWSSLTAIGYANGKEVISVTRKPGKRPSKLKLVTYLEGLKPTADGSFIIPVFAQMQDEQGNIKYLNEALVHFTVKGEGILIGKDLPGINPHKIIWGTAPALIRTTLKAGRLEIIASMQYPGAQTPSADTLYIATEARKTPSIFSLDYVNHIKGDNSKEAFSQGADILSDQEKKKILERVSQDQTDFMKDSKK</sequence>
<dbReference type="SUPFAM" id="SSF49303">
    <property type="entry name" value="beta-Galactosidase/glucuronidase domain"/>
    <property type="match status" value="1"/>
</dbReference>
<comment type="similarity">
    <text evidence="1">Belongs to the glycosyl hydrolase 2 family.</text>
</comment>
<dbReference type="Pfam" id="PF02837">
    <property type="entry name" value="Glyco_hydro_2_N"/>
    <property type="match status" value="1"/>
</dbReference>
<dbReference type="GO" id="GO:0004553">
    <property type="term" value="F:hydrolase activity, hydrolyzing O-glycosyl compounds"/>
    <property type="evidence" value="ECO:0007669"/>
    <property type="project" value="InterPro"/>
</dbReference>
<evidence type="ECO:0000259" key="7">
    <source>
        <dbReference type="Pfam" id="PF02837"/>
    </source>
</evidence>
<feature type="chain" id="PRO_5017188427" evidence="4">
    <location>
        <begin position="22"/>
        <end position="888"/>
    </location>
</feature>
<evidence type="ECO:0000256" key="3">
    <source>
        <dbReference type="ARBA" id="ARBA00023295"/>
    </source>
</evidence>
<feature type="domain" description="Glycoside hydrolase family 2 catalytic" evidence="6">
    <location>
        <begin position="335"/>
        <end position="474"/>
    </location>
</feature>
<evidence type="ECO:0000313" key="8">
    <source>
        <dbReference type="EMBL" id="AYD47513.1"/>
    </source>
</evidence>
<dbReference type="GO" id="GO:0005975">
    <property type="term" value="P:carbohydrate metabolic process"/>
    <property type="evidence" value="ECO:0007669"/>
    <property type="project" value="InterPro"/>
</dbReference>
<keyword evidence="4" id="KW-0732">Signal</keyword>
<gene>
    <name evidence="8" type="ORF">D6B99_07800</name>
</gene>
<dbReference type="InterPro" id="IPR006102">
    <property type="entry name" value="Ig-like_GH2"/>
</dbReference>
<organism evidence="8 9">
    <name type="scientific">Arachidicoccus soli</name>
    <dbReference type="NCBI Taxonomy" id="2341117"/>
    <lineage>
        <taxon>Bacteria</taxon>
        <taxon>Pseudomonadati</taxon>
        <taxon>Bacteroidota</taxon>
        <taxon>Chitinophagia</taxon>
        <taxon>Chitinophagales</taxon>
        <taxon>Chitinophagaceae</taxon>
        <taxon>Arachidicoccus</taxon>
    </lineage>
</organism>
<dbReference type="EMBL" id="CP032489">
    <property type="protein sequence ID" value="AYD47513.1"/>
    <property type="molecule type" value="Genomic_DNA"/>
</dbReference>
<protein>
    <submittedName>
        <fullName evidence="8">Glycoside hydrolase family 2 protein</fullName>
    </submittedName>
</protein>